<evidence type="ECO:0000313" key="3">
    <source>
        <dbReference type="EMBL" id="MBE1495101.1"/>
    </source>
</evidence>
<keyword evidence="1 3" id="KW-0378">Hydrolase</keyword>
<proteinExistence type="predicted"/>
<dbReference type="Pfam" id="PF02129">
    <property type="entry name" value="Peptidase_S15"/>
    <property type="match status" value="1"/>
</dbReference>
<dbReference type="NCBIfam" id="TIGR00976">
    <property type="entry name" value="CocE_NonD"/>
    <property type="match status" value="1"/>
</dbReference>
<dbReference type="InterPro" id="IPR005674">
    <property type="entry name" value="CocE/Ser_esterase"/>
</dbReference>
<dbReference type="InterPro" id="IPR013736">
    <property type="entry name" value="Xaa-Pro_dipept_C"/>
</dbReference>
<evidence type="ECO:0000256" key="1">
    <source>
        <dbReference type="ARBA" id="ARBA00022801"/>
    </source>
</evidence>
<keyword evidence="4" id="KW-1185">Reference proteome</keyword>
<dbReference type="PANTHER" id="PTHR43056:SF10">
    <property type="entry name" value="COCE_NOND FAMILY, PUTATIVE (AFU_ORTHOLOGUE AFUA_7G00600)-RELATED"/>
    <property type="match status" value="1"/>
</dbReference>
<protein>
    <submittedName>
        <fullName evidence="3">CocE/NonD family hydrolase</fullName>
    </submittedName>
</protein>
<dbReference type="RefSeq" id="WP_086861708.1">
    <property type="nucleotide sequence ID" value="NZ_JADBEG010000001.1"/>
</dbReference>
<dbReference type="Gene3D" id="2.60.120.260">
    <property type="entry name" value="Galactose-binding domain-like"/>
    <property type="match status" value="1"/>
</dbReference>
<dbReference type="InterPro" id="IPR008979">
    <property type="entry name" value="Galactose-bd-like_sf"/>
</dbReference>
<dbReference type="SUPFAM" id="SSF49785">
    <property type="entry name" value="Galactose-binding domain-like"/>
    <property type="match status" value="1"/>
</dbReference>
<organism evidence="3 4">
    <name type="scientific">Amycolatopsis lexingtonensis</name>
    <dbReference type="NCBI Taxonomy" id="218822"/>
    <lineage>
        <taxon>Bacteria</taxon>
        <taxon>Bacillati</taxon>
        <taxon>Actinomycetota</taxon>
        <taxon>Actinomycetes</taxon>
        <taxon>Pseudonocardiales</taxon>
        <taxon>Pseudonocardiaceae</taxon>
        <taxon>Amycolatopsis</taxon>
    </lineage>
</organism>
<dbReference type="InterPro" id="IPR050585">
    <property type="entry name" value="Xaa-Pro_dipeptidyl-ppase/CocE"/>
</dbReference>
<dbReference type="InterPro" id="IPR029058">
    <property type="entry name" value="AB_hydrolase_fold"/>
</dbReference>
<name>A0ABR9HW04_9PSEU</name>
<comment type="caution">
    <text evidence="3">The sequence shown here is derived from an EMBL/GenBank/DDBJ whole genome shotgun (WGS) entry which is preliminary data.</text>
</comment>
<accession>A0ABR9HW04</accession>
<dbReference type="SUPFAM" id="SSF53474">
    <property type="entry name" value="alpha/beta-Hydrolases"/>
    <property type="match status" value="1"/>
</dbReference>
<evidence type="ECO:0000313" key="4">
    <source>
        <dbReference type="Proteomes" id="UP000631670"/>
    </source>
</evidence>
<dbReference type="EMBL" id="JADBEG010000001">
    <property type="protein sequence ID" value="MBE1495101.1"/>
    <property type="molecule type" value="Genomic_DNA"/>
</dbReference>
<dbReference type="Gene3D" id="3.40.50.1820">
    <property type="entry name" value="alpha/beta hydrolase"/>
    <property type="match status" value="2"/>
</dbReference>
<dbReference type="PANTHER" id="PTHR43056">
    <property type="entry name" value="PEPTIDASE S9 PROLYL OLIGOPEPTIDASE"/>
    <property type="match status" value="1"/>
</dbReference>
<sequence length="621" mass="67175">MPARTDTERRHGVVLRRDVRIPTPEPGVSLSANLFLPDGPGPFPLLVTVLPYRRDIAALNGSPTERWFAERGYASLLVDLQGTGSSDGVPRPPFDPGEADDALDAIRWGAGQAWCSGAVGMWGGSYGAITTLRTAARRPEALKAIIALEGPTDPGREFVHPGGTRGAFSPLASWSVSTLFNQLLPPVDDFADPDEQARWHRRLTFAPYVLDLFRNGPGSPVWPRRRIDVAAVEVPALCVAGWRDLFVDGAVRAYEELRGTKALIAGPWMHVMPQECPVTPIDFLEIARSWWDRWLLDTDDGPDFPEVRLHVQGDRPRWLAFDTWPPEGSVRTEDLAGWQRSAPAAPDPATGLQSGLWATPAGQFGLPLDQHGDDSRSLCHTSPPLPRPRLISGRPSVTLIPAWPRVSVKLTDVDPAGRSVLICAGIACGGEGELTVELTPTTYEVAAGHRLRVVVAPGDFPRVWPQKPPEGWPVARTLALPYADPARGVGCSMPEPAEPALAGLEDQLDGEAGDQAASWEVTEDLLHDTVSLRLAGRHRIRPEDVPGGRHTLRVDQELVATAHRLEPDASTVTGHLTGTVDTATGAHVTVEVTVTATATTLDAHGKVVHDGVSLLDRHWRG</sequence>
<dbReference type="SMART" id="SM00939">
    <property type="entry name" value="PepX_C"/>
    <property type="match status" value="1"/>
</dbReference>
<reference evidence="3 4" key="1">
    <citation type="submission" date="2020-10" db="EMBL/GenBank/DDBJ databases">
        <title>Sequencing the genomes of 1000 actinobacteria strains.</title>
        <authorList>
            <person name="Klenk H.-P."/>
        </authorList>
    </citation>
    <scope>NUCLEOTIDE SEQUENCE [LARGE SCALE GENOMIC DNA]</scope>
    <source>
        <strain evidence="3 4">DSM 44653</strain>
    </source>
</reference>
<dbReference type="Pfam" id="PF08530">
    <property type="entry name" value="PepX_C"/>
    <property type="match status" value="1"/>
</dbReference>
<dbReference type="GO" id="GO:0016787">
    <property type="term" value="F:hydrolase activity"/>
    <property type="evidence" value="ECO:0007669"/>
    <property type="project" value="UniProtKB-KW"/>
</dbReference>
<dbReference type="Proteomes" id="UP000631670">
    <property type="component" value="Unassembled WGS sequence"/>
</dbReference>
<gene>
    <name evidence="3" type="ORF">H4696_002201</name>
</gene>
<evidence type="ECO:0000259" key="2">
    <source>
        <dbReference type="SMART" id="SM00939"/>
    </source>
</evidence>
<feature type="domain" description="Xaa-Pro dipeptidyl-peptidase C-terminal" evidence="2">
    <location>
        <begin position="288"/>
        <end position="502"/>
    </location>
</feature>
<dbReference type="InterPro" id="IPR000383">
    <property type="entry name" value="Xaa-Pro-like_dom"/>
</dbReference>